<feature type="compositionally biased region" description="Polar residues" evidence="1">
    <location>
        <begin position="1"/>
        <end position="10"/>
    </location>
</feature>
<feature type="domain" description="PPM-type phosphatase" evidence="2">
    <location>
        <begin position="34"/>
        <end position="301"/>
    </location>
</feature>
<dbReference type="SMART" id="SM00331">
    <property type="entry name" value="PP2C_SIG"/>
    <property type="match status" value="1"/>
</dbReference>
<gene>
    <name evidence="3" type="ORF">TsocGM_11155</name>
</gene>
<sequence>MLTTHLTGSVDSPEDSTIEYPASSSHGRLQIRTRCDGLTDRGRRRSNNEDSFLIARLTKRLDVCRSSFEPPGSQREAREVAHLLVVADGLGGAAAGEQASSLSIATVEDFVLNCFKWFLHFEPGEQDELIRELRQALERADREVYRRAQADRALAGMGTTLTMAYTVRGELYLAHAGDSRAYLFRDGALRRITRDHSYAQMLLDAGHLSPEDARLPGIRNVVTNVVGGPREGVHAEIHKLSLEDGDALLLCTDGLSEPVDEPTIASLIAEHDDPSACCRALLSRALDAGGPDNVSLILARFGIARG</sequence>
<dbReference type="AlphaFoldDB" id="A0A432MJZ3"/>
<dbReference type="OrthoDB" id="9801841at2"/>
<organism evidence="3 4">
    <name type="scientific">Tautonia sociabilis</name>
    <dbReference type="NCBI Taxonomy" id="2080755"/>
    <lineage>
        <taxon>Bacteria</taxon>
        <taxon>Pseudomonadati</taxon>
        <taxon>Planctomycetota</taxon>
        <taxon>Planctomycetia</taxon>
        <taxon>Isosphaerales</taxon>
        <taxon>Isosphaeraceae</taxon>
        <taxon>Tautonia</taxon>
    </lineage>
</organism>
<feature type="region of interest" description="Disordered" evidence="1">
    <location>
        <begin position="1"/>
        <end position="26"/>
    </location>
</feature>
<dbReference type="EMBL" id="RYZH01000018">
    <property type="protein sequence ID" value="RUL87734.1"/>
    <property type="molecule type" value="Genomic_DNA"/>
</dbReference>
<dbReference type="PROSITE" id="PS51746">
    <property type="entry name" value="PPM_2"/>
    <property type="match status" value="1"/>
</dbReference>
<dbReference type="InterPro" id="IPR036457">
    <property type="entry name" value="PPM-type-like_dom_sf"/>
</dbReference>
<dbReference type="PANTHER" id="PTHR13832:SF827">
    <property type="entry name" value="PROTEIN PHOSPHATASE 1L"/>
    <property type="match status" value="1"/>
</dbReference>
<keyword evidence="4" id="KW-1185">Reference proteome</keyword>
<evidence type="ECO:0000313" key="4">
    <source>
        <dbReference type="Proteomes" id="UP000280296"/>
    </source>
</evidence>
<dbReference type="CDD" id="cd00143">
    <property type="entry name" value="PP2Cc"/>
    <property type="match status" value="1"/>
</dbReference>
<comment type="caution">
    <text evidence="3">The sequence shown here is derived from an EMBL/GenBank/DDBJ whole genome shotgun (WGS) entry which is preliminary data.</text>
</comment>
<accession>A0A432MJZ3</accession>
<evidence type="ECO:0000313" key="3">
    <source>
        <dbReference type="EMBL" id="RUL87734.1"/>
    </source>
</evidence>
<dbReference type="InterPro" id="IPR015655">
    <property type="entry name" value="PP2C"/>
</dbReference>
<reference evidence="3 4" key="2">
    <citation type="submission" date="2019-01" db="EMBL/GenBank/DDBJ databases">
        <title>Tautonia sociabilis, a novel thermotolerant planctomycete of Isosphaeraceae family, isolated from a 4000 m deep subterranean habitat.</title>
        <authorList>
            <person name="Kovaleva O.L."/>
            <person name="Elcheninov A.G."/>
            <person name="Van Heerden E."/>
            <person name="Toshchakov S.V."/>
            <person name="Novikov A."/>
            <person name="Bonch-Osmolovskaya E.A."/>
            <person name="Kublanov I.V."/>
        </authorList>
    </citation>
    <scope>NUCLEOTIDE SEQUENCE [LARGE SCALE GENOMIC DNA]</scope>
    <source>
        <strain evidence="3 4">GM2012</strain>
    </source>
</reference>
<dbReference type="RefSeq" id="WP_126725443.1">
    <property type="nucleotide sequence ID" value="NZ_RYZH01000018.1"/>
</dbReference>
<dbReference type="PANTHER" id="PTHR13832">
    <property type="entry name" value="PROTEIN PHOSPHATASE 2C"/>
    <property type="match status" value="1"/>
</dbReference>
<dbReference type="InterPro" id="IPR001932">
    <property type="entry name" value="PPM-type_phosphatase-like_dom"/>
</dbReference>
<dbReference type="Pfam" id="PF13672">
    <property type="entry name" value="PP2C_2"/>
    <property type="match status" value="1"/>
</dbReference>
<reference evidence="3 4" key="1">
    <citation type="submission" date="2018-12" db="EMBL/GenBank/DDBJ databases">
        <authorList>
            <person name="Toschakov S.V."/>
        </authorList>
    </citation>
    <scope>NUCLEOTIDE SEQUENCE [LARGE SCALE GENOMIC DNA]</scope>
    <source>
        <strain evidence="3 4">GM2012</strain>
    </source>
</reference>
<dbReference type="SMART" id="SM00332">
    <property type="entry name" value="PP2Cc"/>
    <property type="match status" value="1"/>
</dbReference>
<dbReference type="Gene3D" id="3.60.40.10">
    <property type="entry name" value="PPM-type phosphatase domain"/>
    <property type="match status" value="1"/>
</dbReference>
<proteinExistence type="predicted"/>
<name>A0A432MJZ3_9BACT</name>
<evidence type="ECO:0000259" key="2">
    <source>
        <dbReference type="PROSITE" id="PS51746"/>
    </source>
</evidence>
<dbReference type="GO" id="GO:0004722">
    <property type="term" value="F:protein serine/threonine phosphatase activity"/>
    <property type="evidence" value="ECO:0007669"/>
    <property type="project" value="InterPro"/>
</dbReference>
<evidence type="ECO:0000256" key="1">
    <source>
        <dbReference type="SAM" id="MobiDB-lite"/>
    </source>
</evidence>
<protein>
    <submittedName>
        <fullName evidence="3">Serine/threonine-protein phosphatase</fullName>
    </submittedName>
</protein>
<dbReference type="SUPFAM" id="SSF81606">
    <property type="entry name" value="PP2C-like"/>
    <property type="match status" value="1"/>
</dbReference>
<dbReference type="Proteomes" id="UP000280296">
    <property type="component" value="Unassembled WGS sequence"/>
</dbReference>